<gene>
    <name evidence="3" type="ORF">ACFYKX_12810</name>
</gene>
<feature type="transmembrane region" description="Helical" evidence="2">
    <location>
        <begin position="12"/>
        <end position="29"/>
    </location>
</feature>
<keyword evidence="2" id="KW-0812">Transmembrane</keyword>
<keyword evidence="2" id="KW-0472">Membrane</keyword>
<organism evidence="3 4">
    <name type="scientific">Cytobacillus spartinae</name>
    <dbReference type="NCBI Taxonomy" id="3299023"/>
    <lineage>
        <taxon>Bacteria</taxon>
        <taxon>Bacillati</taxon>
        <taxon>Bacillota</taxon>
        <taxon>Bacilli</taxon>
        <taxon>Bacillales</taxon>
        <taxon>Bacillaceae</taxon>
        <taxon>Cytobacillus</taxon>
    </lineage>
</organism>
<evidence type="ECO:0000256" key="2">
    <source>
        <dbReference type="SAM" id="Phobius"/>
    </source>
</evidence>
<accession>A0ABW6KFJ4</accession>
<dbReference type="RefSeq" id="WP_389361438.1">
    <property type="nucleotide sequence ID" value="NZ_JBIACK010000005.1"/>
</dbReference>
<dbReference type="EMBL" id="JBIACK010000005">
    <property type="protein sequence ID" value="MFE8701477.1"/>
    <property type="molecule type" value="Genomic_DNA"/>
</dbReference>
<reference evidence="3 4" key="1">
    <citation type="submission" date="2024-08" db="EMBL/GenBank/DDBJ databases">
        <title>Two novel Cytobacillus novel species.</title>
        <authorList>
            <person name="Liu G."/>
        </authorList>
    </citation>
    <scope>NUCLEOTIDE SEQUENCE [LARGE SCALE GENOMIC DNA]</scope>
    <source>
        <strain evidence="3 4">FJAT-54145</strain>
    </source>
</reference>
<feature type="region of interest" description="Disordered" evidence="1">
    <location>
        <begin position="101"/>
        <end position="126"/>
    </location>
</feature>
<evidence type="ECO:0000313" key="4">
    <source>
        <dbReference type="Proteomes" id="UP001601059"/>
    </source>
</evidence>
<evidence type="ECO:0000256" key="1">
    <source>
        <dbReference type="SAM" id="MobiDB-lite"/>
    </source>
</evidence>
<evidence type="ECO:0000313" key="3">
    <source>
        <dbReference type="EMBL" id="MFE8701477.1"/>
    </source>
</evidence>
<keyword evidence="2" id="KW-1133">Transmembrane helix</keyword>
<dbReference type="Proteomes" id="UP001601059">
    <property type="component" value="Unassembled WGS sequence"/>
</dbReference>
<keyword evidence="4" id="KW-1185">Reference proteome</keyword>
<protein>
    <recommendedName>
        <fullName evidence="5">YtxH domain-containing protein</fullName>
    </recommendedName>
</protein>
<comment type="caution">
    <text evidence="3">The sequence shown here is derived from an EMBL/GenBank/DDBJ whole genome shotgun (WGS) entry which is preliminary data.</text>
</comment>
<proteinExistence type="predicted"/>
<sequence length="126" mass="13970">MEETRVQENNHFLKGLIVGGIIGGSILLMDKRYRSKLTKSAKELTKVTKEKVQDISSNQDDIKKQAVEQFKIASSKLQEVIQETKNTTGNGLVYLMERAKPESAAGQATESSDKELEDSALNAQKN</sequence>
<evidence type="ECO:0008006" key="5">
    <source>
        <dbReference type="Google" id="ProtNLM"/>
    </source>
</evidence>
<name>A0ABW6KFJ4_9BACI</name>